<sequence>SVEDRLEKAGGLMSEYEKIEGENEVDLNVNKRSVDGGKQGSSVKKLKKDKIVGTDRQKCSLGDEHCIHGTSSETRAYVARIVFT</sequence>
<proteinExistence type="predicted"/>
<accession>A0A7J6WLA3</accession>
<name>A0A7J6WLA3_THATH</name>
<dbReference type="AlphaFoldDB" id="A0A7J6WLA3"/>
<dbReference type="Proteomes" id="UP000554482">
    <property type="component" value="Unassembled WGS sequence"/>
</dbReference>
<protein>
    <submittedName>
        <fullName evidence="1">Uncharacterized protein</fullName>
    </submittedName>
</protein>
<keyword evidence="2" id="KW-1185">Reference proteome</keyword>
<reference evidence="1 2" key="1">
    <citation type="submission" date="2020-06" db="EMBL/GenBank/DDBJ databases">
        <title>Transcriptomic and genomic resources for Thalictrum thalictroides and T. hernandezii: Facilitating candidate gene discovery in an emerging model plant lineage.</title>
        <authorList>
            <person name="Arias T."/>
            <person name="Riano-Pachon D.M."/>
            <person name="Di Stilio V.S."/>
        </authorList>
    </citation>
    <scope>NUCLEOTIDE SEQUENCE [LARGE SCALE GENOMIC DNA]</scope>
    <source>
        <strain evidence="2">cv. WT478/WT964</strain>
        <tissue evidence="1">Leaves</tissue>
    </source>
</reference>
<evidence type="ECO:0000313" key="2">
    <source>
        <dbReference type="Proteomes" id="UP000554482"/>
    </source>
</evidence>
<feature type="non-terminal residue" evidence="1">
    <location>
        <position position="1"/>
    </location>
</feature>
<organism evidence="1 2">
    <name type="scientific">Thalictrum thalictroides</name>
    <name type="common">Rue-anemone</name>
    <name type="synonym">Anemone thalictroides</name>
    <dbReference type="NCBI Taxonomy" id="46969"/>
    <lineage>
        <taxon>Eukaryota</taxon>
        <taxon>Viridiplantae</taxon>
        <taxon>Streptophyta</taxon>
        <taxon>Embryophyta</taxon>
        <taxon>Tracheophyta</taxon>
        <taxon>Spermatophyta</taxon>
        <taxon>Magnoliopsida</taxon>
        <taxon>Ranunculales</taxon>
        <taxon>Ranunculaceae</taxon>
        <taxon>Thalictroideae</taxon>
        <taxon>Thalictrum</taxon>
    </lineage>
</organism>
<gene>
    <name evidence="1" type="ORF">FRX31_013198</name>
</gene>
<evidence type="ECO:0000313" key="1">
    <source>
        <dbReference type="EMBL" id="KAF5197215.1"/>
    </source>
</evidence>
<comment type="caution">
    <text evidence="1">The sequence shown here is derived from an EMBL/GenBank/DDBJ whole genome shotgun (WGS) entry which is preliminary data.</text>
</comment>
<dbReference type="EMBL" id="JABWDY010014958">
    <property type="protein sequence ID" value="KAF5197215.1"/>
    <property type="molecule type" value="Genomic_DNA"/>
</dbReference>